<dbReference type="PANTHER" id="PTHR43393:SF2">
    <property type="entry name" value="CYTOKININ RIBOSIDE 5'-MONOPHOSPHATE PHOSPHORIBOHYDROLASE"/>
    <property type="match status" value="1"/>
</dbReference>
<dbReference type="SUPFAM" id="SSF102405">
    <property type="entry name" value="MCP/YpsA-like"/>
    <property type="match status" value="1"/>
</dbReference>
<dbReference type="RefSeq" id="WP_252664886.1">
    <property type="nucleotide sequence ID" value="NZ_CP098611.1"/>
</dbReference>
<dbReference type="Pfam" id="PF03641">
    <property type="entry name" value="Lysine_decarbox"/>
    <property type="match status" value="1"/>
</dbReference>
<gene>
    <name evidence="1" type="ORF">NEA10_08505</name>
</gene>
<name>A0ABY5AVC7_9CYAN</name>
<organism evidence="1 2">
    <name type="scientific">Phormidium yuhuli AB48</name>
    <dbReference type="NCBI Taxonomy" id="2940671"/>
    <lineage>
        <taxon>Bacteria</taxon>
        <taxon>Bacillati</taxon>
        <taxon>Cyanobacteriota</taxon>
        <taxon>Cyanophyceae</taxon>
        <taxon>Oscillatoriophycideae</taxon>
        <taxon>Oscillatoriales</taxon>
        <taxon>Oscillatoriaceae</taxon>
        <taxon>Phormidium</taxon>
        <taxon>Phormidium yuhuli</taxon>
    </lineage>
</organism>
<dbReference type="InterPro" id="IPR031100">
    <property type="entry name" value="LOG_fam"/>
</dbReference>
<dbReference type="EMBL" id="CP098611">
    <property type="protein sequence ID" value="USR92737.1"/>
    <property type="molecule type" value="Genomic_DNA"/>
</dbReference>
<dbReference type="InterPro" id="IPR052341">
    <property type="entry name" value="LOG_family_nucleotidases"/>
</dbReference>
<sequence length="365" mass="41991">MSSPQQIPGQGPDLTPEQRFEFLSQEISHLVEELPNHEHWTWISRSLSTLVNLAKYDTDRLDWKIVSHSLKDMERGLDVFQPYRHVRKIAIFGSARTASDRPEYHLARDFARRLAEYGFMVITGAGGGIMAAGNEGAGTENSFGLNIQLPFEQSSNPYIQDDPKLVDFKYFFTRKLFFLRESDAIALFPGGFGTMDEAFETLTLMQTGKYGPAPLVLIDRPGGDYWYGWQNYLKTCLLENGTISEDDLSLYRITDNVETACEVIRDFYRTYHSSRYVGDRLVIRLKSPLSDEALQRLNEDYQDILTEGKIERTAPLPEESRQGEPSLPRLVLSFNQKNFGRLYEMIRFLNSLDQQTEEREHPESK</sequence>
<keyword evidence="2" id="KW-1185">Reference proteome</keyword>
<proteinExistence type="predicted"/>
<protein>
    <submittedName>
        <fullName evidence="1">LOG family protein</fullName>
    </submittedName>
</protein>
<dbReference type="PANTHER" id="PTHR43393">
    <property type="entry name" value="CYTOKININ RIBOSIDE 5'-MONOPHOSPHATE PHOSPHORIBOHYDROLASE"/>
    <property type="match status" value="1"/>
</dbReference>
<evidence type="ECO:0000313" key="1">
    <source>
        <dbReference type="EMBL" id="USR92737.1"/>
    </source>
</evidence>
<dbReference type="Gene3D" id="3.40.50.450">
    <property type="match status" value="1"/>
</dbReference>
<evidence type="ECO:0000313" key="2">
    <source>
        <dbReference type="Proteomes" id="UP001056708"/>
    </source>
</evidence>
<accession>A0ABY5AVC7</accession>
<dbReference type="Proteomes" id="UP001056708">
    <property type="component" value="Chromosome"/>
</dbReference>
<reference evidence="1" key="1">
    <citation type="submission" date="2022-06" db="EMBL/GenBank/DDBJ databases">
        <title>Genome sequence of Phormidium yuhuli AB48 isolated from an industrial photobioreactor environment.</title>
        <authorList>
            <person name="Qiu Y."/>
            <person name="Noonan A.J.C."/>
            <person name="Dofher K."/>
            <person name="Koch M."/>
            <person name="Kieft B."/>
            <person name="Lin X."/>
            <person name="Ziels R.M."/>
            <person name="Hallam S.J."/>
        </authorList>
    </citation>
    <scope>NUCLEOTIDE SEQUENCE</scope>
    <source>
        <strain evidence="1">AB48</strain>
    </source>
</reference>